<feature type="domain" description="Transposable element P transposase-like RNase H" evidence="1">
    <location>
        <begin position="25"/>
        <end position="161"/>
    </location>
</feature>
<protein>
    <recommendedName>
        <fullName evidence="1">Transposable element P transposase-like RNase H domain-containing protein</fullName>
    </recommendedName>
</protein>
<proteinExistence type="predicted"/>
<evidence type="ECO:0000259" key="1">
    <source>
        <dbReference type="Pfam" id="PF21787"/>
    </source>
</evidence>
<dbReference type="STRING" id="35525.A0A164X5I8"/>
<comment type="caution">
    <text evidence="2">The sequence shown here is derived from an EMBL/GenBank/DDBJ whole genome shotgun (WGS) entry which is preliminary data.</text>
</comment>
<reference evidence="2 3" key="1">
    <citation type="submission" date="2016-03" db="EMBL/GenBank/DDBJ databases">
        <title>EvidentialGene: Evidence-directed Construction of Genes on Genomes.</title>
        <authorList>
            <person name="Gilbert D.G."/>
            <person name="Choi J.-H."/>
            <person name="Mockaitis K."/>
            <person name="Colbourne J."/>
            <person name="Pfrender M."/>
        </authorList>
    </citation>
    <scope>NUCLEOTIDE SEQUENCE [LARGE SCALE GENOMIC DNA]</scope>
    <source>
        <strain evidence="2 3">Xinb3</strain>
        <tissue evidence="2">Complete organism</tissue>
    </source>
</reference>
<dbReference type="OrthoDB" id="10070386at2759"/>
<dbReference type="Proteomes" id="UP000076858">
    <property type="component" value="Unassembled WGS sequence"/>
</dbReference>
<dbReference type="Pfam" id="PF21787">
    <property type="entry name" value="TNP-like_RNaseH_N"/>
    <property type="match status" value="1"/>
</dbReference>
<gene>
    <name evidence="2" type="ORF">APZ42_020887</name>
</gene>
<keyword evidence="3" id="KW-1185">Reference proteome</keyword>
<dbReference type="InterPro" id="IPR048365">
    <property type="entry name" value="TNP-like_RNaseH_N"/>
</dbReference>
<dbReference type="AlphaFoldDB" id="A0A164X5I8"/>
<evidence type="ECO:0000313" key="2">
    <source>
        <dbReference type="EMBL" id="KZS13893.1"/>
    </source>
</evidence>
<name>A0A164X5I8_9CRUS</name>
<sequence>MRKSGIIHLRCRQTPKAYTGKSTLETGVCSLVKKRLKSEGENLSEMEKHCSLVLEEMTIGPGEEYIPQLDKFVGKVDMGGIIDPNDSTKLATKMLGYILVGLSTYYKIPVAFFLVNQLTAKEQEALTVQVIKDVEGCGCGFKIERLVCDNLAVNTNMIKRMNGGTLHHVIRHPVQKYNEEEISSIPLVYRLLFLSFDYCHVTKKVRNQLLERKLEIKGNPVTGQFTVRLFEEQTGELLTPEVDDIVKRMPDGTKEEKDAIKEAKKKFLTHETYEALTFTTSSTVACIRHLLQELGFKYVLTRCCKLTVR</sequence>
<dbReference type="EMBL" id="LRGB01001009">
    <property type="protein sequence ID" value="KZS13893.1"/>
    <property type="molecule type" value="Genomic_DNA"/>
</dbReference>
<evidence type="ECO:0000313" key="3">
    <source>
        <dbReference type="Proteomes" id="UP000076858"/>
    </source>
</evidence>
<organism evidence="2 3">
    <name type="scientific">Daphnia magna</name>
    <dbReference type="NCBI Taxonomy" id="35525"/>
    <lineage>
        <taxon>Eukaryota</taxon>
        <taxon>Metazoa</taxon>
        <taxon>Ecdysozoa</taxon>
        <taxon>Arthropoda</taxon>
        <taxon>Crustacea</taxon>
        <taxon>Branchiopoda</taxon>
        <taxon>Diplostraca</taxon>
        <taxon>Cladocera</taxon>
        <taxon>Anomopoda</taxon>
        <taxon>Daphniidae</taxon>
        <taxon>Daphnia</taxon>
    </lineage>
</organism>
<accession>A0A164X5I8</accession>